<feature type="domain" description="AAA+ ATPase" evidence="1">
    <location>
        <begin position="166"/>
        <end position="468"/>
    </location>
</feature>
<dbReference type="InterPro" id="IPR003593">
    <property type="entry name" value="AAA+_ATPase"/>
</dbReference>
<dbReference type="RefSeq" id="WP_113630240.1">
    <property type="nucleotide sequence ID" value="NZ_QHCV01000014.1"/>
</dbReference>
<dbReference type="Proteomes" id="UP000251577">
    <property type="component" value="Unassembled WGS sequence"/>
</dbReference>
<dbReference type="PANTHER" id="PTHR43581:SF4">
    <property type="entry name" value="ATP_GTP PHOSPHATASE"/>
    <property type="match status" value="1"/>
</dbReference>
<dbReference type="GO" id="GO:0016887">
    <property type="term" value="F:ATP hydrolysis activity"/>
    <property type="evidence" value="ECO:0007669"/>
    <property type="project" value="InterPro"/>
</dbReference>
<dbReference type="InterPro" id="IPR003959">
    <property type="entry name" value="ATPase_AAA_core"/>
</dbReference>
<keyword evidence="3" id="KW-1185">Reference proteome</keyword>
<gene>
    <name evidence="2" type="ORF">DLJ54_02270</name>
</gene>
<evidence type="ECO:0000313" key="3">
    <source>
        <dbReference type="Proteomes" id="UP000251577"/>
    </source>
</evidence>
<name>A0A364V7N8_9CORY</name>
<dbReference type="EMBL" id="QHCV01000014">
    <property type="protein sequence ID" value="RAV32662.1"/>
    <property type="molecule type" value="Genomic_DNA"/>
</dbReference>
<dbReference type="Gene3D" id="3.40.50.300">
    <property type="entry name" value="P-loop containing nucleotide triphosphate hydrolases"/>
    <property type="match status" value="2"/>
</dbReference>
<dbReference type="InterPro" id="IPR027417">
    <property type="entry name" value="P-loop_NTPase"/>
</dbReference>
<dbReference type="CDD" id="cd00267">
    <property type="entry name" value="ABC_ATPase"/>
    <property type="match status" value="1"/>
</dbReference>
<dbReference type="AlphaFoldDB" id="A0A364V7N8"/>
<accession>A0A364V7N8</accession>
<dbReference type="GO" id="GO:0005524">
    <property type="term" value="F:ATP binding"/>
    <property type="evidence" value="ECO:0007669"/>
    <property type="project" value="InterPro"/>
</dbReference>
<dbReference type="InterPro" id="IPR051396">
    <property type="entry name" value="Bact_Antivir_Def_Nuclease"/>
</dbReference>
<dbReference type="SUPFAM" id="SSF52540">
    <property type="entry name" value="P-loop containing nucleoside triphosphate hydrolases"/>
    <property type="match status" value="1"/>
</dbReference>
<organism evidence="2 3">
    <name type="scientific">Corynebacterium heidelbergense</name>
    <dbReference type="NCBI Taxonomy" id="2055947"/>
    <lineage>
        <taxon>Bacteria</taxon>
        <taxon>Bacillati</taxon>
        <taxon>Actinomycetota</taxon>
        <taxon>Actinomycetes</taxon>
        <taxon>Mycobacteriales</taxon>
        <taxon>Corynebacteriaceae</taxon>
        <taxon>Corynebacterium</taxon>
    </lineage>
</organism>
<comment type="caution">
    <text evidence="2">The sequence shown here is derived from an EMBL/GenBank/DDBJ whole genome shotgun (WGS) entry which is preliminary data.</text>
</comment>
<dbReference type="PANTHER" id="PTHR43581">
    <property type="entry name" value="ATP/GTP PHOSPHATASE"/>
    <property type="match status" value="1"/>
</dbReference>
<reference evidence="2 3" key="1">
    <citation type="journal article" date="2018" name="Syst. Appl. Microbiol.">
        <title>Corynebacterium heidelbergense sp. nov., isolated from the preen glands of Egyptian geese (Alopochen aegyptiacus).</title>
        <authorList>
            <person name="Braun M.S."/>
            <person name="Wang E."/>
            <person name="Zimmermann S."/>
            <person name="Wink M."/>
        </authorList>
    </citation>
    <scope>NUCLEOTIDE SEQUENCE [LARGE SCALE GENOMIC DNA]</scope>
    <source>
        <strain evidence="2 3">647</strain>
    </source>
</reference>
<dbReference type="Pfam" id="PF13304">
    <property type="entry name" value="AAA_21"/>
    <property type="match status" value="1"/>
</dbReference>
<sequence length="764" mass="86054">MARLSENYGSENLSRENARRQIRKVFSDGKEHRNKDAINLAAKNMDLTSRDLEEVFPSGRLVYQGYLSNALYDEVRRESDGELLYERVRRGVYRLRSSDEVSESQNNIAEDAESNDIVEDVKSQSVHFEDANKKIDSDSYSAVRPAIERIEIANFKGISELKIHLAPRVTLLMGKNNSGKSSALQAMHFFSKVAEVAASKKSNSSSVSLYPYEIPYVPARSAESLHHGGRLTEKNGMNIAFIFKGGGILKVEATSGKNRNIRVGVTDTLGIYTEGQLELTSFVPGISGVALRERPIYVPQLNKATAHGDANIFLRNVLWRLSEEQEGSLQVFNREFAEIFDGLTLDVDSDVDRDEYLDIRVIDRNSGASASTRRLEGERRLEDLGLGAIQVAQILAYYLYYQPRLLLLDEPEVHLHPDLQRRLIERLSELAVDRDETQIIVSSHSRHVLDALLQAQIKDSYRVGSSPDSEMDSAELLDSALWIRKSERSGPAELTEITDINLLEFLDDIKARDGIENPDFVVYTEGLRTDMIKTLLSANGFQIDRGLILSYRSCNHLKQVSSLDKFHIRMGTYAKDTPVLIWRDSDFEIRDKAVLEWSECCQRFGGCLAVPWPGSAIEGEFVRAARSAGVNIEGLIEEEARATEVAFSKSVASMLHYYSNVWSDAALNELKVDRWNSGGLLASMKAKDLYKLLKSKLARSQDLRLLTDPEYQYLERADLQAFARCVAEKKSRQETFQEWSEVVIGYKEVVGPSSTQLSKFIEGV</sequence>
<proteinExistence type="predicted"/>
<evidence type="ECO:0000259" key="1">
    <source>
        <dbReference type="SMART" id="SM00382"/>
    </source>
</evidence>
<evidence type="ECO:0000313" key="2">
    <source>
        <dbReference type="EMBL" id="RAV32662.1"/>
    </source>
</evidence>
<protein>
    <recommendedName>
        <fullName evidence="1">AAA+ ATPase domain-containing protein</fullName>
    </recommendedName>
</protein>
<dbReference type="SMART" id="SM00382">
    <property type="entry name" value="AAA"/>
    <property type="match status" value="1"/>
</dbReference>